<organism evidence="2 3">
    <name type="scientific">Silicimonas algicola</name>
    <dbReference type="NCBI Taxonomy" id="1826607"/>
    <lineage>
        <taxon>Bacteria</taxon>
        <taxon>Pseudomonadati</taxon>
        <taxon>Pseudomonadota</taxon>
        <taxon>Alphaproteobacteria</taxon>
        <taxon>Rhodobacterales</taxon>
        <taxon>Paracoccaceae</taxon>
    </lineage>
</organism>
<dbReference type="EMBL" id="QGGV01000002">
    <property type="protein sequence ID" value="PWK57496.1"/>
    <property type="molecule type" value="Genomic_DNA"/>
</dbReference>
<protein>
    <recommendedName>
        <fullName evidence="4">Membrane-bound lysozyme inhibitor of c-type lysozyme MliC</fullName>
    </recommendedName>
</protein>
<dbReference type="RefSeq" id="WP_109758102.1">
    <property type="nucleotide sequence ID" value="NZ_CP034588.1"/>
</dbReference>
<dbReference type="AlphaFoldDB" id="A0A316GBX2"/>
<feature type="chain" id="PRO_5016237026" description="Membrane-bound lysozyme inhibitor of c-type lysozyme MliC" evidence="1">
    <location>
        <begin position="21"/>
        <end position="115"/>
    </location>
</feature>
<dbReference type="OrthoDB" id="7659281at2"/>
<reference evidence="2 3" key="1">
    <citation type="submission" date="2018-05" db="EMBL/GenBank/DDBJ databases">
        <title>Genomic Encyclopedia of Type Strains, Phase IV (KMG-IV): sequencing the most valuable type-strain genomes for metagenomic binning, comparative biology and taxonomic classification.</title>
        <authorList>
            <person name="Goeker M."/>
        </authorList>
    </citation>
    <scope>NUCLEOTIDE SEQUENCE [LARGE SCALE GENOMIC DNA]</scope>
    <source>
        <strain evidence="2 3">DSM 103371</strain>
    </source>
</reference>
<comment type="caution">
    <text evidence="2">The sequence shown here is derived from an EMBL/GenBank/DDBJ whole genome shotgun (WGS) entry which is preliminary data.</text>
</comment>
<evidence type="ECO:0000256" key="1">
    <source>
        <dbReference type="SAM" id="SignalP"/>
    </source>
</evidence>
<keyword evidence="1" id="KW-0732">Signal</keyword>
<gene>
    <name evidence="2" type="ORF">C8D95_102139</name>
</gene>
<proteinExistence type="predicted"/>
<accession>A0A316GBX2</accession>
<evidence type="ECO:0000313" key="3">
    <source>
        <dbReference type="Proteomes" id="UP000245390"/>
    </source>
</evidence>
<sequence>MRLSKVAILCCAVLMLPGCGVVRGWFNGSGVAADALPYRARLAKGDDARDLRISVNAPGATVDMVRESVRFEATRYCLETFGGSDAAWVTDPATGDWSATRDGDALVFAARCTAR</sequence>
<dbReference type="KEGG" id="salo:EF888_13470"/>
<feature type="signal peptide" evidence="1">
    <location>
        <begin position="1"/>
        <end position="20"/>
    </location>
</feature>
<evidence type="ECO:0008006" key="4">
    <source>
        <dbReference type="Google" id="ProtNLM"/>
    </source>
</evidence>
<evidence type="ECO:0000313" key="2">
    <source>
        <dbReference type="EMBL" id="PWK57496.1"/>
    </source>
</evidence>
<dbReference type="Proteomes" id="UP000245390">
    <property type="component" value="Unassembled WGS sequence"/>
</dbReference>
<keyword evidence="3" id="KW-1185">Reference proteome</keyword>
<name>A0A316GBX2_9RHOB</name>